<dbReference type="Gene3D" id="3.40.50.10810">
    <property type="entry name" value="Tandem AAA-ATPase domain"/>
    <property type="match status" value="1"/>
</dbReference>
<dbReference type="InterPro" id="IPR020838">
    <property type="entry name" value="DBINO"/>
</dbReference>
<evidence type="ECO:0000259" key="15">
    <source>
        <dbReference type="PROSITE" id="PS51192"/>
    </source>
</evidence>
<dbReference type="GO" id="GO:0031011">
    <property type="term" value="C:Ino80 complex"/>
    <property type="evidence" value="ECO:0007669"/>
    <property type="project" value="UniProtKB-UniRule"/>
</dbReference>
<feature type="transmembrane region" description="Helical" evidence="14">
    <location>
        <begin position="7"/>
        <end position="25"/>
    </location>
</feature>
<protein>
    <recommendedName>
        <fullName evidence="3 11">Chromatin-remodeling ATPase INO80</fullName>
        <ecNumber evidence="11">3.6.4.-</ecNumber>
    </recommendedName>
</protein>
<dbReference type="PANTHER" id="PTHR45685:SF2">
    <property type="entry name" value="CHROMATIN-REMODELING ATPASE INO80"/>
    <property type="match status" value="1"/>
</dbReference>
<keyword evidence="10" id="KW-0539">Nucleus</keyword>
<evidence type="ECO:0000256" key="14">
    <source>
        <dbReference type="SAM" id="Phobius"/>
    </source>
</evidence>
<dbReference type="STRING" id="312017.I7MEY9"/>
<dbReference type="GeneID" id="7839062"/>
<sequence>MLWMKGCLFFCLFIYYFFDCLFVSFRKAWSCVNFIYICFYQIYYGAEGNLFLSYFTKIFRRKKQIGSQLKKIQEQVQKQMNSTEHDGQGLNSSIRNYKNNSDISYEQNSTNLSKNQDSYKDSIKKILETMKTESEKQNKKYDENLRKIDQWRQEMKINFEISDDEMNDEDSYNFDFDPENQLRQSDLANQKYNQLIEEQIDKLLQSSIIDKELDIVKQRIHNAHSSSTFLESKKAFLKNKRKNLFKNYVKTVNQNNQNAEKIQNWQNGNNNLSTGVSSTSSQVSSSSNVQTLEQIIKESMKLQSSKNSKLIEHQLMRLTQAIESPRHDDFIENHIFKKFKVTKDKLQTRTQQVIGYKPSDFRKIKRYRFNPQNMPFCGSNFDEAKKALVPQYHAVYNDQSDPFNRLLSKPIIPRIGVNKQQLQMKPKKNVNEGNQPEPTTSPLKMKMLQNESYADWNEINLSTNNPQERDIQKKRKLEKLNKMSAEDREKYQRLLFKKAWQQVVRNVLKIYRFAQQARQDYEQNSRKFAILCSKEVRKKYGKSQRTQKDWALRSKKMHREMVSYWRKRERELNEIKRRKEKLEAELRRREEEEKESLLQKKRLEFLMKQSDLYAHFMAQKLGIAMNDKTNAALEAIPMPEGDNRYDPLLFKGQKIDIDESEAAQEVSALINDRRKELIMFDQETAHERHQIGNEEDRIVLTEQKRTTVQELQEAAKLDFSQVEPETQSSLVKPPEHFQGTLKEYQLKGLRWLDNLYEQGINGILADEMGLGKTIQAISLITHIAGTKNIWGPFLVIAPSSTLYNWQQELKKFFPALKVLPYWGSLKQRKMIRKYFSAKNLGLKSSPFHLVITSYQLVVSDEKTFQRIKWQYMILDEAQAIKNINSMRWKTLLSFNSRNKLLLTGTPIQNTMAELWALLHFIMPKLFDSHDQFQEWFSKDIEASSQDKSQLNQHQLQRLHAILKPFMLRRVKKDVEHELGAKKEFQIMCEMTKRQQKFYDHIKSKLSLKDFFKMFESKQKVDNLMNLVMQFRKVCNHPELFERRPCRSSFVFQNIYYYTGHLPAKMGEIKQVQSNISNPIFYHLPKLYYDEVMREETKNEFIHRKLGFLSAKNVREDLFSNKNSIFSFIRLLDLPINIMEIYSRTDSFYLYLVLAHVLHTQQKTFKMVNAAGDKYESKNLWWSKNILYGQDDSKYDNYVQSFNLLRVNTTIDQIASLNSIQPHDGILLKQNNKFLKKWTQICQDAHNCLQPVKLYCIIKRAISPPINLICSSSSFQAYRFNMEESRIGRFIARANGAVFQKLPYSTEIQQAPTNGRSLVDLSVFKEGMLNFNNQESFSNIEVVDFASLVADSAKLKYLDALLTKLKREGHRVLIFCQMTRMIDILEDFMTRKKYKFFRLDGSCNISDRRDMVNEFQTSDKTFAFLLSTRAGGLGVTLTAADVVIFYDNDWNPTMDAQAMDRAHRIGQTKEVLVYRLVTKGTIEERILKRAQQKQMVQSTVYSGGAFKADIWKPQEVMELLLDESDMEKTQMFMPKRHKVTNGAGPKVDKKKPAGGAKEKKSKKDKKDENKDIEQIEEEEDEDEAMDVEKQKNCLQIKNQFLFYFVCFLVKITKKSMELISKIQWKKMCKSKITMKMKTIELFLQENQYQKEYIYSRLNYQLSKKIKYYKIIKIIYYNYNCVQITNFSNMFLFPFLNQQINKQIKQTQQFMVIFKNKIQIYIIKISIKEQVIIKANKNKKIVQFGLFYFI</sequence>
<dbReference type="InterPro" id="IPR027417">
    <property type="entry name" value="P-loop_NTPase"/>
</dbReference>
<feature type="compositionally biased region" description="Basic and acidic residues" evidence="13">
    <location>
        <begin position="1563"/>
        <end position="1572"/>
    </location>
</feature>
<dbReference type="KEGG" id="tet:TTHERM_00343570"/>
<keyword evidence="14" id="KW-0472">Membrane</keyword>
<dbReference type="Proteomes" id="UP000009168">
    <property type="component" value="Unassembled WGS sequence"/>
</dbReference>
<dbReference type="GO" id="GO:0006281">
    <property type="term" value="P:DNA repair"/>
    <property type="evidence" value="ECO:0007669"/>
    <property type="project" value="UniProtKB-UniRule"/>
</dbReference>
<feature type="compositionally biased region" description="Polar residues" evidence="13">
    <location>
        <begin position="431"/>
        <end position="442"/>
    </location>
</feature>
<keyword evidence="14" id="KW-0812">Transmembrane</keyword>
<feature type="region of interest" description="Disordered" evidence="13">
    <location>
        <begin position="1531"/>
        <end position="1582"/>
    </location>
</feature>
<evidence type="ECO:0000256" key="2">
    <source>
        <dbReference type="ARBA" id="ARBA00007025"/>
    </source>
</evidence>
<evidence type="ECO:0000256" key="13">
    <source>
        <dbReference type="SAM" id="MobiDB-lite"/>
    </source>
</evidence>
<keyword evidence="7 11" id="KW-0067">ATP-binding</keyword>
<evidence type="ECO:0000256" key="4">
    <source>
        <dbReference type="ARBA" id="ARBA00022741"/>
    </source>
</evidence>
<dbReference type="OrthoDB" id="448448at2759"/>
<evidence type="ECO:0000256" key="5">
    <source>
        <dbReference type="ARBA" id="ARBA00022763"/>
    </source>
</evidence>
<evidence type="ECO:0000256" key="1">
    <source>
        <dbReference type="ARBA" id="ARBA00004123"/>
    </source>
</evidence>
<comment type="function">
    <text evidence="11">ATPase component of the INO80 complex which remodels chromatin by shifting nucleosomes and is involved in DNA repair.</text>
</comment>
<dbReference type="InterPro" id="IPR038718">
    <property type="entry name" value="SNF2-like_sf"/>
</dbReference>
<keyword evidence="19" id="KW-1185">Reference proteome</keyword>
<feature type="region of interest" description="Disordered" evidence="13">
    <location>
        <begin position="420"/>
        <end position="442"/>
    </location>
</feature>
<feature type="coiled-coil region" evidence="12">
    <location>
        <begin position="124"/>
        <end position="154"/>
    </location>
</feature>
<dbReference type="InterPro" id="IPR001650">
    <property type="entry name" value="Helicase_C-like"/>
</dbReference>
<feature type="domain" description="Helicase ATP-binding" evidence="15">
    <location>
        <begin position="753"/>
        <end position="924"/>
    </location>
</feature>
<evidence type="ECO:0000256" key="6">
    <source>
        <dbReference type="ARBA" id="ARBA00022801"/>
    </source>
</evidence>
<dbReference type="InterPro" id="IPR049730">
    <property type="entry name" value="SNF2/RAD54-like_C"/>
</dbReference>
<comment type="catalytic activity">
    <reaction evidence="11">
        <text>ATP + H2O = ADP + phosphate + H(+)</text>
        <dbReference type="Rhea" id="RHEA:13065"/>
        <dbReference type="ChEBI" id="CHEBI:15377"/>
        <dbReference type="ChEBI" id="CHEBI:15378"/>
        <dbReference type="ChEBI" id="CHEBI:30616"/>
        <dbReference type="ChEBI" id="CHEBI:43474"/>
        <dbReference type="ChEBI" id="CHEBI:456216"/>
    </reaction>
</comment>
<gene>
    <name evidence="18" type="ORF">TTHERM_00343570</name>
</gene>
<dbReference type="RefSeq" id="XP_001018403.2">
    <property type="nucleotide sequence ID" value="XM_001018403.2"/>
</dbReference>
<dbReference type="InterPro" id="IPR014001">
    <property type="entry name" value="Helicase_ATP-bd"/>
</dbReference>
<name>I7MEY9_TETTS</name>
<evidence type="ECO:0000259" key="17">
    <source>
        <dbReference type="PROSITE" id="PS51413"/>
    </source>
</evidence>
<keyword evidence="14" id="KW-1133">Transmembrane helix</keyword>
<dbReference type="GO" id="GO:0005524">
    <property type="term" value="F:ATP binding"/>
    <property type="evidence" value="ECO:0007669"/>
    <property type="project" value="UniProtKB-UniRule"/>
</dbReference>
<comment type="subcellular location">
    <subcellularLocation>
        <location evidence="1 11">Nucleus</location>
    </subcellularLocation>
</comment>
<dbReference type="EC" id="3.6.4.-" evidence="11"/>
<evidence type="ECO:0000256" key="3">
    <source>
        <dbReference type="ARBA" id="ARBA00019805"/>
    </source>
</evidence>
<dbReference type="SMART" id="SM00487">
    <property type="entry name" value="DEXDc"/>
    <property type="match status" value="1"/>
</dbReference>
<reference evidence="19" key="1">
    <citation type="journal article" date="2006" name="PLoS Biol.">
        <title>Macronuclear genome sequence of the ciliate Tetrahymena thermophila, a model eukaryote.</title>
        <authorList>
            <person name="Eisen J.A."/>
            <person name="Coyne R.S."/>
            <person name="Wu M."/>
            <person name="Wu D."/>
            <person name="Thiagarajan M."/>
            <person name="Wortman J.R."/>
            <person name="Badger J.H."/>
            <person name="Ren Q."/>
            <person name="Amedeo P."/>
            <person name="Jones K.M."/>
            <person name="Tallon L.J."/>
            <person name="Delcher A.L."/>
            <person name="Salzberg S.L."/>
            <person name="Silva J.C."/>
            <person name="Haas B.J."/>
            <person name="Majoros W.H."/>
            <person name="Farzad M."/>
            <person name="Carlton J.M."/>
            <person name="Smith R.K. Jr."/>
            <person name="Garg J."/>
            <person name="Pearlman R.E."/>
            <person name="Karrer K.M."/>
            <person name="Sun L."/>
            <person name="Manning G."/>
            <person name="Elde N.C."/>
            <person name="Turkewitz A.P."/>
            <person name="Asai D.J."/>
            <person name="Wilkes D.E."/>
            <person name="Wang Y."/>
            <person name="Cai H."/>
            <person name="Collins K."/>
            <person name="Stewart B.A."/>
            <person name="Lee S.R."/>
            <person name="Wilamowska K."/>
            <person name="Weinberg Z."/>
            <person name="Ruzzo W.L."/>
            <person name="Wloga D."/>
            <person name="Gaertig J."/>
            <person name="Frankel J."/>
            <person name="Tsao C.-C."/>
            <person name="Gorovsky M.A."/>
            <person name="Keeling P.J."/>
            <person name="Waller R.F."/>
            <person name="Patron N.J."/>
            <person name="Cherry J.M."/>
            <person name="Stover N.A."/>
            <person name="Krieger C.J."/>
            <person name="del Toro C."/>
            <person name="Ryder H.F."/>
            <person name="Williamson S.C."/>
            <person name="Barbeau R.A."/>
            <person name="Hamilton E.P."/>
            <person name="Orias E."/>
        </authorList>
    </citation>
    <scope>NUCLEOTIDE SEQUENCE [LARGE SCALE GENOMIC DNA]</scope>
    <source>
        <strain evidence="19">SB210</strain>
    </source>
</reference>
<dbReference type="GO" id="GO:0016887">
    <property type="term" value="F:ATP hydrolysis activity"/>
    <property type="evidence" value="ECO:0007669"/>
    <property type="project" value="TreeGrafter"/>
</dbReference>
<evidence type="ECO:0000256" key="10">
    <source>
        <dbReference type="ARBA" id="ARBA00023242"/>
    </source>
</evidence>
<dbReference type="CDD" id="cd18793">
    <property type="entry name" value="SF2_C_SNF"/>
    <property type="match status" value="1"/>
</dbReference>
<dbReference type="PROSITE" id="PS51192">
    <property type="entry name" value="HELICASE_ATP_BIND_1"/>
    <property type="match status" value="1"/>
</dbReference>
<feature type="coiled-coil region" evidence="12">
    <location>
        <begin position="565"/>
        <end position="599"/>
    </location>
</feature>
<organism evidence="18 19">
    <name type="scientific">Tetrahymena thermophila (strain SB210)</name>
    <dbReference type="NCBI Taxonomy" id="312017"/>
    <lineage>
        <taxon>Eukaryota</taxon>
        <taxon>Sar</taxon>
        <taxon>Alveolata</taxon>
        <taxon>Ciliophora</taxon>
        <taxon>Intramacronucleata</taxon>
        <taxon>Oligohymenophorea</taxon>
        <taxon>Hymenostomatida</taxon>
        <taxon>Tetrahymenina</taxon>
        <taxon>Tetrahymenidae</taxon>
        <taxon>Tetrahymena</taxon>
    </lineage>
</organism>
<keyword evidence="12" id="KW-0175">Coiled coil</keyword>
<dbReference type="SUPFAM" id="SSF52540">
    <property type="entry name" value="P-loop containing nucleoside triphosphate hydrolases"/>
    <property type="match status" value="2"/>
</dbReference>
<feature type="domain" description="Helicase C-terminal" evidence="16">
    <location>
        <begin position="1356"/>
        <end position="1513"/>
    </location>
</feature>
<dbReference type="Gene3D" id="3.40.50.300">
    <property type="entry name" value="P-loop containing nucleotide triphosphate hydrolases"/>
    <property type="match status" value="1"/>
</dbReference>
<dbReference type="Pfam" id="PF00176">
    <property type="entry name" value="SNF2-rel_dom"/>
    <property type="match status" value="1"/>
</dbReference>
<feature type="domain" description="DBINO" evidence="17">
    <location>
        <begin position="499"/>
        <end position="623"/>
    </location>
</feature>
<dbReference type="EMBL" id="GG662654">
    <property type="protein sequence ID" value="EAR98158.2"/>
    <property type="molecule type" value="Genomic_DNA"/>
</dbReference>
<keyword evidence="6 11" id="KW-0378">Hydrolase</keyword>
<evidence type="ECO:0000313" key="18">
    <source>
        <dbReference type="EMBL" id="EAR98158.2"/>
    </source>
</evidence>
<evidence type="ECO:0000259" key="16">
    <source>
        <dbReference type="PROSITE" id="PS51194"/>
    </source>
</evidence>
<evidence type="ECO:0000256" key="9">
    <source>
        <dbReference type="ARBA" id="ARBA00023204"/>
    </source>
</evidence>
<dbReference type="InParanoid" id="I7MEY9"/>
<comment type="subunit">
    <text evidence="11">Component of the INO80 chromatin-remodeling complex.</text>
</comment>
<dbReference type="GO" id="GO:0042393">
    <property type="term" value="F:histone binding"/>
    <property type="evidence" value="ECO:0007669"/>
    <property type="project" value="TreeGrafter"/>
</dbReference>
<dbReference type="Pfam" id="PF13892">
    <property type="entry name" value="DBINO"/>
    <property type="match status" value="1"/>
</dbReference>
<dbReference type="InterPro" id="IPR000330">
    <property type="entry name" value="SNF2_N"/>
</dbReference>
<dbReference type="eggNOG" id="KOG0388">
    <property type="taxonomic scope" value="Eukaryota"/>
</dbReference>
<keyword evidence="9 11" id="KW-0234">DNA repair</keyword>
<feature type="compositionally biased region" description="Acidic residues" evidence="13">
    <location>
        <begin position="1573"/>
        <end position="1582"/>
    </location>
</feature>
<dbReference type="GO" id="GO:0003677">
    <property type="term" value="F:DNA binding"/>
    <property type="evidence" value="ECO:0007669"/>
    <property type="project" value="UniProtKB-UniRule"/>
</dbReference>
<dbReference type="SMART" id="SM00490">
    <property type="entry name" value="HELICc"/>
    <property type="match status" value="1"/>
</dbReference>
<evidence type="ECO:0000313" key="19">
    <source>
        <dbReference type="Proteomes" id="UP000009168"/>
    </source>
</evidence>
<keyword evidence="8 11" id="KW-0238">DNA-binding</keyword>
<dbReference type="InterPro" id="IPR050520">
    <property type="entry name" value="INO80/SWR1_helicase"/>
</dbReference>
<evidence type="ECO:0000256" key="8">
    <source>
        <dbReference type="ARBA" id="ARBA00023125"/>
    </source>
</evidence>
<evidence type="ECO:0000256" key="7">
    <source>
        <dbReference type="ARBA" id="ARBA00022840"/>
    </source>
</evidence>
<dbReference type="PANTHER" id="PTHR45685">
    <property type="entry name" value="HELICASE SRCAP-RELATED"/>
    <property type="match status" value="1"/>
</dbReference>
<keyword evidence="4" id="KW-0547">Nucleotide-binding</keyword>
<evidence type="ECO:0000256" key="12">
    <source>
        <dbReference type="SAM" id="Coils"/>
    </source>
</evidence>
<proteinExistence type="inferred from homology"/>
<dbReference type="PROSITE" id="PS51194">
    <property type="entry name" value="HELICASE_CTER"/>
    <property type="match status" value="1"/>
</dbReference>
<dbReference type="GO" id="GO:0006338">
    <property type="term" value="P:chromatin remodeling"/>
    <property type="evidence" value="ECO:0007669"/>
    <property type="project" value="UniProtKB-UniRule"/>
</dbReference>
<evidence type="ECO:0000256" key="11">
    <source>
        <dbReference type="RuleBase" id="RU368001"/>
    </source>
</evidence>
<comment type="domain">
    <text evidence="11">The DBINO region is involved in binding to DNA.</text>
</comment>
<dbReference type="FunFam" id="3.40.50.10810:FF:000006">
    <property type="entry name" value="Putative DNA helicase INO80"/>
    <property type="match status" value="1"/>
</dbReference>
<keyword evidence="5 11" id="KW-0227">DNA damage</keyword>
<dbReference type="Pfam" id="PF00271">
    <property type="entry name" value="Helicase_C"/>
    <property type="match status" value="1"/>
</dbReference>
<dbReference type="PROSITE" id="PS51413">
    <property type="entry name" value="DBINO"/>
    <property type="match status" value="1"/>
</dbReference>
<accession>I7MEY9</accession>
<comment type="similarity">
    <text evidence="2 11">Belongs to the SNF2/RAD54 helicase family.</text>
</comment>